<sequence length="252" mass="27561">MTSTVDRHYQQLLAANYTWMLGGDIEQTARDQRVLLESLLDGPAHANGGSAVDLGCGSGGQTLALADMGYGPVFAVDTDESLLAELRTHTTERTTVETVHDDAVNALTTFAPRTLDLAVCMGDTLLHLPGRTAVTALFDHTARALRPGGRLVLTYRDLTRPLQGTDRVIPVRSTESKIMLCFLDFSAEDTVEVHDIIYTRGDNGWTITTSSYPKLRIAPQWVTDQLAAAGFIVDHHQQDDSGLWHTVAQRDT</sequence>
<feature type="domain" description="Methyltransferase" evidence="1">
    <location>
        <begin position="52"/>
        <end position="149"/>
    </location>
</feature>
<keyword evidence="2" id="KW-0489">Methyltransferase</keyword>
<proteinExistence type="predicted"/>
<protein>
    <submittedName>
        <fullName evidence="2">Methyltransferase family protein</fullName>
    </submittedName>
</protein>
<gene>
    <name evidence="2" type="ORF">CLV63_11510</name>
</gene>
<dbReference type="GO" id="GO:0032259">
    <property type="term" value="P:methylation"/>
    <property type="evidence" value="ECO:0007669"/>
    <property type="project" value="UniProtKB-KW"/>
</dbReference>
<dbReference type="Gene3D" id="3.40.50.150">
    <property type="entry name" value="Vaccinia Virus protein VP39"/>
    <property type="match status" value="1"/>
</dbReference>
<dbReference type="Pfam" id="PF13649">
    <property type="entry name" value="Methyltransf_25"/>
    <property type="match status" value="1"/>
</dbReference>
<keyword evidence="2" id="KW-0808">Transferase</keyword>
<dbReference type="InterPro" id="IPR041698">
    <property type="entry name" value="Methyltransf_25"/>
</dbReference>
<organism evidence="2 3">
    <name type="scientific">Murinocardiopsis flavida</name>
    <dbReference type="NCBI Taxonomy" id="645275"/>
    <lineage>
        <taxon>Bacteria</taxon>
        <taxon>Bacillati</taxon>
        <taxon>Actinomycetota</taxon>
        <taxon>Actinomycetes</taxon>
        <taxon>Streptosporangiales</taxon>
        <taxon>Nocardiopsidaceae</taxon>
        <taxon>Murinocardiopsis</taxon>
    </lineage>
</organism>
<dbReference type="Proteomes" id="UP000240542">
    <property type="component" value="Unassembled WGS sequence"/>
</dbReference>
<dbReference type="AlphaFoldDB" id="A0A2P8DDQ3"/>
<dbReference type="RefSeq" id="WP_211301392.1">
    <property type="nucleotide sequence ID" value="NZ_PYGA01000015.1"/>
</dbReference>
<evidence type="ECO:0000259" key="1">
    <source>
        <dbReference type="Pfam" id="PF13649"/>
    </source>
</evidence>
<name>A0A2P8DDQ3_9ACTN</name>
<evidence type="ECO:0000313" key="2">
    <source>
        <dbReference type="EMBL" id="PSK95350.1"/>
    </source>
</evidence>
<keyword evidence="3" id="KW-1185">Reference proteome</keyword>
<evidence type="ECO:0000313" key="3">
    <source>
        <dbReference type="Proteomes" id="UP000240542"/>
    </source>
</evidence>
<dbReference type="CDD" id="cd02440">
    <property type="entry name" value="AdoMet_MTases"/>
    <property type="match status" value="1"/>
</dbReference>
<comment type="caution">
    <text evidence="2">The sequence shown here is derived from an EMBL/GenBank/DDBJ whole genome shotgun (WGS) entry which is preliminary data.</text>
</comment>
<dbReference type="GO" id="GO:0008168">
    <property type="term" value="F:methyltransferase activity"/>
    <property type="evidence" value="ECO:0007669"/>
    <property type="project" value="UniProtKB-KW"/>
</dbReference>
<dbReference type="SUPFAM" id="SSF53335">
    <property type="entry name" value="S-adenosyl-L-methionine-dependent methyltransferases"/>
    <property type="match status" value="1"/>
</dbReference>
<dbReference type="InterPro" id="IPR029063">
    <property type="entry name" value="SAM-dependent_MTases_sf"/>
</dbReference>
<accession>A0A2P8DDQ3</accession>
<dbReference type="EMBL" id="PYGA01000015">
    <property type="protein sequence ID" value="PSK95350.1"/>
    <property type="molecule type" value="Genomic_DNA"/>
</dbReference>
<reference evidence="2 3" key="1">
    <citation type="submission" date="2018-03" db="EMBL/GenBank/DDBJ databases">
        <title>Genomic Encyclopedia of Archaeal and Bacterial Type Strains, Phase II (KMG-II): from individual species to whole genera.</title>
        <authorList>
            <person name="Goeker M."/>
        </authorList>
    </citation>
    <scope>NUCLEOTIDE SEQUENCE [LARGE SCALE GENOMIC DNA]</scope>
    <source>
        <strain evidence="2 3">DSM 45312</strain>
    </source>
</reference>